<dbReference type="OrthoDB" id="6637947at2"/>
<reference evidence="10 11" key="1">
    <citation type="submission" date="2019-07" db="EMBL/GenBank/DDBJ databases">
        <title>Lentzea xizangensis sp. nov., isolated from Qinghai-Tibetan Plateau Soils.</title>
        <authorList>
            <person name="Huang J."/>
        </authorList>
    </citation>
    <scope>NUCLEOTIDE SEQUENCE [LARGE SCALE GENOMIC DNA]</scope>
    <source>
        <strain evidence="10 11">FXJ1.1311</strain>
    </source>
</reference>
<dbReference type="Proteomes" id="UP000316639">
    <property type="component" value="Unassembled WGS sequence"/>
</dbReference>
<sequence length="305" mass="31115">MIREPKPSEATEATELSVVPSRLDSGGAPARAGDHDPPNPSLAATPDKYGLRSAAQPAVRLGAVLAWLLLTVPVCVAVFGPAVATNLHPPPGPPYAADGLLGTDGLGRDVLTQLLRGGGTLGVAVGAVALAYLVGGAIGLAAASNRVLDEVLMRPLDVLLPMPSLLVISVVVVWRPEAVVLAVAVLNVPTVARLVRAAALDAASSPVVEAMWLQGESLARVGFIGRSVLGPLKADVGTRVALAVFLVASANFLGLGLSPAAADWAVAISHNRQGLLLQSWAVLAPAGMIVAFTLGLSLLADRRTR</sequence>
<feature type="transmembrane region" description="Helical" evidence="7">
    <location>
        <begin position="280"/>
        <end position="300"/>
    </location>
</feature>
<dbReference type="PANTHER" id="PTHR43386:SF25">
    <property type="entry name" value="PEPTIDE ABC TRANSPORTER PERMEASE PROTEIN"/>
    <property type="match status" value="1"/>
</dbReference>
<name>A0A563F3B2_9PSEU</name>
<evidence type="ECO:0000256" key="3">
    <source>
        <dbReference type="ARBA" id="ARBA00022475"/>
    </source>
</evidence>
<comment type="subcellular location">
    <subcellularLocation>
        <location evidence="1 7">Cell membrane</location>
        <topology evidence="1 7">Multi-pass membrane protein</topology>
    </subcellularLocation>
</comment>
<keyword evidence="3" id="KW-1003">Cell membrane</keyword>
<dbReference type="SUPFAM" id="SSF161098">
    <property type="entry name" value="MetI-like"/>
    <property type="match status" value="1"/>
</dbReference>
<evidence type="ECO:0000256" key="6">
    <source>
        <dbReference type="ARBA" id="ARBA00023136"/>
    </source>
</evidence>
<keyword evidence="2 7" id="KW-0813">Transport</keyword>
<keyword evidence="4 7" id="KW-0812">Transmembrane</keyword>
<keyword evidence="5 7" id="KW-1133">Transmembrane helix</keyword>
<dbReference type="InterPro" id="IPR035906">
    <property type="entry name" value="MetI-like_sf"/>
</dbReference>
<feature type="domain" description="ABC transmembrane type-1" evidence="9">
    <location>
        <begin position="117"/>
        <end position="300"/>
    </location>
</feature>
<dbReference type="GO" id="GO:0055085">
    <property type="term" value="P:transmembrane transport"/>
    <property type="evidence" value="ECO:0007669"/>
    <property type="project" value="InterPro"/>
</dbReference>
<feature type="region of interest" description="Disordered" evidence="8">
    <location>
        <begin position="1"/>
        <end position="47"/>
    </location>
</feature>
<evidence type="ECO:0000256" key="5">
    <source>
        <dbReference type="ARBA" id="ARBA00022989"/>
    </source>
</evidence>
<comment type="similarity">
    <text evidence="7">Belongs to the binding-protein-dependent transport system permease family.</text>
</comment>
<feature type="transmembrane region" description="Helical" evidence="7">
    <location>
        <begin position="121"/>
        <end position="143"/>
    </location>
</feature>
<feature type="transmembrane region" description="Helical" evidence="7">
    <location>
        <begin position="240"/>
        <end position="260"/>
    </location>
</feature>
<evidence type="ECO:0000256" key="2">
    <source>
        <dbReference type="ARBA" id="ARBA00022448"/>
    </source>
</evidence>
<dbReference type="PANTHER" id="PTHR43386">
    <property type="entry name" value="OLIGOPEPTIDE TRANSPORT SYSTEM PERMEASE PROTEIN APPC"/>
    <property type="match status" value="1"/>
</dbReference>
<evidence type="ECO:0000313" key="11">
    <source>
        <dbReference type="Proteomes" id="UP000316639"/>
    </source>
</evidence>
<comment type="caution">
    <text evidence="10">The sequence shown here is derived from an EMBL/GenBank/DDBJ whole genome shotgun (WGS) entry which is preliminary data.</text>
</comment>
<protein>
    <submittedName>
        <fullName evidence="10">ABC transporter permease subunit</fullName>
    </submittedName>
</protein>
<dbReference type="InterPro" id="IPR050366">
    <property type="entry name" value="BP-dependent_transpt_permease"/>
</dbReference>
<organism evidence="10 11">
    <name type="scientific">Lentzea tibetensis</name>
    <dbReference type="NCBI Taxonomy" id="2591470"/>
    <lineage>
        <taxon>Bacteria</taxon>
        <taxon>Bacillati</taxon>
        <taxon>Actinomycetota</taxon>
        <taxon>Actinomycetes</taxon>
        <taxon>Pseudonocardiales</taxon>
        <taxon>Pseudonocardiaceae</taxon>
        <taxon>Lentzea</taxon>
    </lineage>
</organism>
<feature type="transmembrane region" description="Helical" evidence="7">
    <location>
        <begin position="61"/>
        <end position="84"/>
    </location>
</feature>
<dbReference type="EMBL" id="VOBR01000001">
    <property type="protein sequence ID" value="TWP54322.1"/>
    <property type="molecule type" value="Genomic_DNA"/>
</dbReference>
<evidence type="ECO:0000256" key="7">
    <source>
        <dbReference type="RuleBase" id="RU363032"/>
    </source>
</evidence>
<evidence type="ECO:0000313" key="10">
    <source>
        <dbReference type="EMBL" id="TWP54322.1"/>
    </source>
</evidence>
<evidence type="ECO:0000256" key="8">
    <source>
        <dbReference type="SAM" id="MobiDB-lite"/>
    </source>
</evidence>
<proteinExistence type="inferred from homology"/>
<accession>A0A563F3B2</accession>
<keyword evidence="6 7" id="KW-0472">Membrane</keyword>
<dbReference type="Pfam" id="PF00528">
    <property type="entry name" value="BPD_transp_1"/>
    <property type="match status" value="1"/>
</dbReference>
<evidence type="ECO:0000256" key="1">
    <source>
        <dbReference type="ARBA" id="ARBA00004651"/>
    </source>
</evidence>
<gene>
    <name evidence="10" type="ORF">FKR81_01845</name>
</gene>
<dbReference type="GO" id="GO:0005886">
    <property type="term" value="C:plasma membrane"/>
    <property type="evidence" value="ECO:0007669"/>
    <property type="project" value="UniProtKB-SubCell"/>
</dbReference>
<evidence type="ECO:0000259" key="9">
    <source>
        <dbReference type="PROSITE" id="PS50928"/>
    </source>
</evidence>
<dbReference type="AlphaFoldDB" id="A0A563F3B2"/>
<evidence type="ECO:0000256" key="4">
    <source>
        <dbReference type="ARBA" id="ARBA00022692"/>
    </source>
</evidence>
<dbReference type="PROSITE" id="PS50928">
    <property type="entry name" value="ABC_TM1"/>
    <property type="match status" value="1"/>
</dbReference>
<keyword evidence="11" id="KW-1185">Reference proteome</keyword>
<dbReference type="InterPro" id="IPR000515">
    <property type="entry name" value="MetI-like"/>
</dbReference>